<feature type="domain" description="Methyltransferase" evidence="2">
    <location>
        <begin position="73"/>
        <end position="167"/>
    </location>
</feature>
<keyword evidence="3" id="KW-0489">Methyltransferase</keyword>
<dbReference type="Gene3D" id="3.40.50.150">
    <property type="entry name" value="Vaccinia Virus protein VP39"/>
    <property type="match status" value="1"/>
</dbReference>
<organism evidence="3 4">
    <name type="scientific">Clostridium intestinale DSM 6191</name>
    <dbReference type="NCBI Taxonomy" id="1121320"/>
    <lineage>
        <taxon>Bacteria</taxon>
        <taxon>Bacillati</taxon>
        <taxon>Bacillota</taxon>
        <taxon>Clostridia</taxon>
        <taxon>Eubacteriales</taxon>
        <taxon>Clostridiaceae</taxon>
        <taxon>Clostridium</taxon>
    </lineage>
</organism>
<dbReference type="SUPFAM" id="SSF53335">
    <property type="entry name" value="S-adenosyl-L-methionine-dependent methyltransferases"/>
    <property type="match status" value="1"/>
</dbReference>
<dbReference type="InterPro" id="IPR029063">
    <property type="entry name" value="SAM-dependent_MTases_sf"/>
</dbReference>
<dbReference type="CDD" id="cd02440">
    <property type="entry name" value="AdoMet_MTases"/>
    <property type="match status" value="1"/>
</dbReference>
<evidence type="ECO:0000259" key="2">
    <source>
        <dbReference type="Pfam" id="PF13649"/>
    </source>
</evidence>
<dbReference type="Proteomes" id="UP000184241">
    <property type="component" value="Unassembled WGS sequence"/>
</dbReference>
<evidence type="ECO:0000313" key="3">
    <source>
        <dbReference type="EMBL" id="SHI65507.1"/>
    </source>
</evidence>
<proteinExistence type="predicted"/>
<dbReference type="EMBL" id="FQXU01000017">
    <property type="protein sequence ID" value="SHI65507.1"/>
    <property type="molecule type" value="Genomic_DNA"/>
</dbReference>
<dbReference type="Pfam" id="PF13649">
    <property type="entry name" value="Methyltransf_25"/>
    <property type="match status" value="1"/>
</dbReference>
<sequence>MINENIINEVFEANKRPNLFEKGTGSIWTEAHISKQMLKAHLDYKSDGASRNIESINKTIDFLERIIKDRKEILDLGCGPGLYAEKLCMIGKKVTGIDFSEGSIKYAKNIANQKKLSIEYICQDMFILNYNGQYDVVLQIYGEVNTFSDEERNRLFDVVKKSLKHGGLFIFDVSTPLWRMKNRVNKNWYVSEGGFWREEKHLVLENGFEYNNDIWLDQYVVIDKNNLKVYRNWFHDYTEDVIKQVVLNSGFSKVEVIKGLYEQDVLEEIDWLTVIAEK</sequence>
<reference evidence="3 4" key="1">
    <citation type="submission" date="2016-11" db="EMBL/GenBank/DDBJ databases">
        <authorList>
            <person name="Jaros S."/>
            <person name="Januszkiewicz K."/>
            <person name="Wedrychowicz H."/>
        </authorList>
    </citation>
    <scope>NUCLEOTIDE SEQUENCE [LARGE SCALE GENOMIC DNA]</scope>
    <source>
        <strain evidence="3 4">DSM 6191</strain>
    </source>
</reference>
<dbReference type="AlphaFoldDB" id="A0A1M6CWY9"/>
<dbReference type="GO" id="GO:0032259">
    <property type="term" value="P:methylation"/>
    <property type="evidence" value="ECO:0007669"/>
    <property type="project" value="UniProtKB-KW"/>
</dbReference>
<dbReference type="GO" id="GO:0008168">
    <property type="term" value="F:methyltransferase activity"/>
    <property type="evidence" value="ECO:0007669"/>
    <property type="project" value="UniProtKB-KW"/>
</dbReference>
<protein>
    <submittedName>
        <fullName evidence="3">Methyltransferase domain-containing protein</fullName>
    </submittedName>
</protein>
<gene>
    <name evidence="3" type="ORF">SAMN02745941_04143</name>
</gene>
<dbReference type="InterPro" id="IPR041698">
    <property type="entry name" value="Methyltransf_25"/>
</dbReference>
<accession>A0A1M6CWY9</accession>
<dbReference type="Gene3D" id="2.20.25.110">
    <property type="entry name" value="S-adenosyl-L-methionine-dependent methyltransferases"/>
    <property type="match status" value="1"/>
</dbReference>
<dbReference type="PANTHER" id="PTHR43861">
    <property type="entry name" value="TRANS-ACONITATE 2-METHYLTRANSFERASE-RELATED"/>
    <property type="match status" value="1"/>
</dbReference>
<dbReference type="RefSeq" id="WP_073022467.1">
    <property type="nucleotide sequence ID" value="NZ_FQXU01000017.1"/>
</dbReference>
<evidence type="ECO:0000313" key="4">
    <source>
        <dbReference type="Proteomes" id="UP000184241"/>
    </source>
</evidence>
<keyword evidence="1 3" id="KW-0808">Transferase</keyword>
<evidence type="ECO:0000256" key="1">
    <source>
        <dbReference type="ARBA" id="ARBA00022679"/>
    </source>
</evidence>
<name>A0A1M6CWY9_9CLOT</name>